<dbReference type="Proteomes" id="UP000257139">
    <property type="component" value="Chromosome CBM2594_b"/>
</dbReference>
<evidence type="ECO:0000313" key="2">
    <source>
        <dbReference type="Proteomes" id="UP000257139"/>
    </source>
</evidence>
<sequence length="129" mass="14271">MKRPKVELRPLDLRLAVDALQTLKGLARSFAVWAWRDIRLRGIRYDLPEVPQTVAPAARCLHVGKEWDDIAAPAEWSGLRNPYVESFTADRLRSCNAGEGQGAGGLGVAYRSTVLRRCRGGVADCPDRV</sequence>
<reference evidence="1 2" key="1">
    <citation type="submission" date="2018-01" db="EMBL/GenBank/DDBJ databases">
        <authorList>
            <person name="Clerissi C."/>
        </authorList>
    </citation>
    <scope>NUCLEOTIDE SEQUENCE [LARGE SCALE GENOMIC DNA]</scope>
    <source>
        <strain evidence="1">Cupriavidus taiwanensis STM 6021</strain>
    </source>
</reference>
<dbReference type="RefSeq" id="WP_155892714.1">
    <property type="nucleotide sequence ID" value="NZ_LT976872.1"/>
</dbReference>
<dbReference type="AlphaFoldDB" id="A0A7Z7NPS4"/>
<protein>
    <submittedName>
        <fullName evidence="1">Uncharacterized protein</fullName>
    </submittedName>
</protein>
<name>A0A7Z7NPS4_9BURK</name>
<evidence type="ECO:0000313" key="1">
    <source>
        <dbReference type="EMBL" id="SPC22289.1"/>
    </source>
</evidence>
<gene>
    <name evidence="1" type="ORF">CBM2594_B30139</name>
</gene>
<organism evidence="1 2">
    <name type="scientific">Cupriavidus taiwanensis</name>
    <dbReference type="NCBI Taxonomy" id="164546"/>
    <lineage>
        <taxon>Bacteria</taxon>
        <taxon>Pseudomonadati</taxon>
        <taxon>Pseudomonadota</taxon>
        <taxon>Betaproteobacteria</taxon>
        <taxon>Burkholderiales</taxon>
        <taxon>Burkholderiaceae</taxon>
        <taxon>Cupriavidus</taxon>
    </lineage>
</organism>
<accession>A0A7Z7NPS4</accession>
<proteinExistence type="predicted"/>
<dbReference type="EMBL" id="LT978514">
    <property type="protein sequence ID" value="SPC22289.1"/>
    <property type="molecule type" value="Genomic_DNA"/>
</dbReference>